<evidence type="ECO:0000256" key="1">
    <source>
        <dbReference type="SAM" id="MobiDB-lite"/>
    </source>
</evidence>
<feature type="compositionally biased region" description="Polar residues" evidence="1">
    <location>
        <begin position="50"/>
        <end position="62"/>
    </location>
</feature>
<dbReference type="AlphaFoldDB" id="A0A1L7WEV7"/>
<sequence length="361" mass="41377">MFLHELLTTSQSNCNSQNIPMASERPNFRHVASAEQTDEKIIRQALEQPASPQTTSNASIESTFHYRKREQQQRKLITDEDDGWVWHRPHHRAYGLPEFEVRNQEVETTPERVSPKKIPGTWGLESDKQIPGILLACREAFEVCNRSCSRSFANKGALAQTYFNFELDSLILSEESAVSLYYPDSRCAADRLIKLIKHLGTGGQLHSVRYLGLSLANRATWDLIGYRLEGNGKPWRSKRMADVLFRPANSVEQAFEIYNNPNLDLLEYNRFSSPSKQRVSGIEETRLEKHRKEQVALGRPSWKLPTIETRHLVKKDIKWKLAAAEKELRRKLNAQNMVPKAWAYQQAGQPLLAGLEMGSTY</sequence>
<name>A0A1L7WEV7_9HELO</name>
<proteinExistence type="predicted"/>
<dbReference type="OrthoDB" id="3437257at2759"/>
<reference evidence="2 3" key="1">
    <citation type="submission" date="2016-03" db="EMBL/GenBank/DDBJ databases">
        <authorList>
            <person name="Ploux O."/>
        </authorList>
    </citation>
    <scope>NUCLEOTIDE SEQUENCE [LARGE SCALE GENOMIC DNA]</scope>
    <source>
        <strain evidence="2 3">UAMH 11012</strain>
    </source>
</reference>
<evidence type="ECO:0000313" key="2">
    <source>
        <dbReference type="EMBL" id="CZR51317.1"/>
    </source>
</evidence>
<dbReference type="Proteomes" id="UP000184330">
    <property type="component" value="Unassembled WGS sequence"/>
</dbReference>
<keyword evidence="3" id="KW-1185">Reference proteome</keyword>
<organism evidence="2 3">
    <name type="scientific">Phialocephala subalpina</name>
    <dbReference type="NCBI Taxonomy" id="576137"/>
    <lineage>
        <taxon>Eukaryota</taxon>
        <taxon>Fungi</taxon>
        <taxon>Dikarya</taxon>
        <taxon>Ascomycota</taxon>
        <taxon>Pezizomycotina</taxon>
        <taxon>Leotiomycetes</taxon>
        <taxon>Helotiales</taxon>
        <taxon>Mollisiaceae</taxon>
        <taxon>Phialocephala</taxon>
        <taxon>Phialocephala fortinii species complex</taxon>
    </lineage>
</organism>
<gene>
    <name evidence="2" type="ORF">PAC_01192</name>
</gene>
<evidence type="ECO:0000313" key="3">
    <source>
        <dbReference type="Proteomes" id="UP000184330"/>
    </source>
</evidence>
<protein>
    <submittedName>
        <fullName evidence="2">Uncharacterized protein</fullName>
    </submittedName>
</protein>
<dbReference type="EMBL" id="FJOG01000001">
    <property type="protein sequence ID" value="CZR51317.1"/>
    <property type="molecule type" value="Genomic_DNA"/>
</dbReference>
<feature type="region of interest" description="Disordered" evidence="1">
    <location>
        <begin position="47"/>
        <end position="72"/>
    </location>
</feature>
<accession>A0A1L7WEV7</accession>